<keyword evidence="1" id="KW-0732">Signal</keyword>
<evidence type="ECO:0000313" key="3">
    <source>
        <dbReference type="Proteomes" id="UP000050525"/>
    </source>
</evidence>
<dbReference type="Proteomes" id="UP000050525">
    <property type="component" value="Unassembled WGS sequence"/>
</dbReference>
<accession>A0A151MEA4</accession>
<feature type="signal peptide" evidence="1">
    <location>
        <begin position="1"/>
        <end position="21"/>
    </location>
</feature>
<gene>
    <name evidence="2" type="ORF">Y1Q_0003307</name>
</gene>
<reference evidence="2 3" key="1">
    <citation type="journal article" date="2012" name="Genome Biol.">
        <title>Sequencing three crocodilian genomes to illuminate the evolution of archosaurs and amniotes.</title>
        <authorList>
            <person name="St John J.A."/>
            <person name="Braun E.L."/>
            <person name="Isberg S.R."/>
            <person name="Miles L.G."/>
            <person name="Chong A.Y."/>
            <person name="Gongora J."/>
            <person name="Dalzell P."/>
            <person name="Moran C."/>
            <person name="Bed'hom B."/>
            <person name="Abzhanov A."/>
            <person name="Burgess S.C."/>
            <person name="Cooksey A.M."/>
            <person name="Castoe T.A."/>
            <person name="Crawford N.G."/>
            <person name="Densmore L.D."/>
            <person name="Drew J.C."/>
            <person name="Edwards S.V."/>
            <person name="Faircloth B.C."/>
            <person name="Fujita M.K."/>
            <person name="Greenwold M.J."/>
            <person name="Hoffmann F.G."/>
            <person name="Howard J.M."/>
            <person name="Iguchi T."/>
            <person name="Janes D.E."/>
            <person name="Khan S.Y."/>
            <person name="Kohno S."/>
            <person name="de Koning A.J."/>
            <person name="Lance S.L."/>
            <person name="McCarthy F.M."/>
            <person name="McCormack J.E."/>
            <person name="Merchant M.E."/>
            <person name="Peterson D.G."/>
            <person name="Pollock D.D."/>
            <person name="Pourmand N."/>
            <person name="Raney B.J."/>
            <person name="Roessler K.A."/>
            <person name="Sanford J.R."/>
            <person name="Sawyer R.H."/>
            <person name="Schmidt C.J."/>
            <person name="Triplett E.W."/>
            <person name="Tuberville T.D."/>
            <person name="Venegas-Anaya M."/>
            <person name="Howard J.T."/>
            <person name="Jarvis E.D."/>
            <person name="Guillette L.J.Jr."/>
            <person name="Glenn T.C."/>
            <person name="Green R.E."/>
            <person name="Ray D.A."/>
        </authorList>
    </citation>
    <scope>NUCLEOTIDE SEQUENCE [LARGE SCALE GENOMIC DNA]</scope>
    <source>
        <strain evidence="2">KSC_2009_1</strain>
    </source>
</reference>
<name>A0A151MEA4_ALLMI</name>
<dbReference type="AlphaFoldDB" id="A0A151MEA4"/>
<protein>
    <recommendedName>
        <fullName evidence="4">Secreted protein</fullName>
    </recommendedName>
</protein>
<dbReference type="EMBL" id="AKHW03006231">
    <property type="protein sequence ID" value="KYO22833.1"/>
    <property type="molecule type" value="Genomic_DNA"/>
</dbReference>
<sequence length="73" mass="8193">MLVVRIVIKLLATLLKPSSHASVGEVKSSVYPQKSYSTTHQQCRLPFWCLSPELERPALGDRGTKEEQTLCVH</sequence>
<comment type="caution">
    <text evidence="2">The sequence shown here is derived from an EMBL/GenBank/DDBJ whole genome shotgun (WGS) entry which is preliminary data.</text>
</comment>
<proteinExistence type="predicted"/>
<evidence type="ECO:0000256" key="1">
    <source>
        <dbReference type="SAM" id="SignalP"/>
    </source>
</evidence>
<feature type="chain" id="PRO_5007585034" description="Secreted protein" evidence="1">
    <location>
        <begin position="22"/>
        <end position="73"/>
    </location>
</feature>
<organism evidence="2 3">
    <name type="scientific">Alligator mississippiensis</name>
    <name type="common">American alligator</name>
    <dbReference type="NCBI Taxonomy" id="8496"/>
    <lineage>
        <taxon>Eukaryota</taxon>
        <taxon>Metazoa</taxon>
        <taxon>Chordata</taxon>
        <taxon>Craniata</taxon>
        <taxon>Vertebrata</taxon>
        <taxon>Euteleostomi</taxon>
        <taxon>Archelosauria</taxon>
        <taxon>Archosauria</taxon>
        <taxon>Crocodylia</taxon>
        <taxon>Alligatoridae</taxon>
        <taxon>Alligatorinae</taxon>
        <taxon>Alligator</taxon>
    </lineage>
</organism>
<keyword evidence="3" id="KW-1185">Reference proteome</keyword>
<evidence type="ECO:0000313" key="2">
    <source>
        <dbReference type="EMBL" id="KYO22833.1"/>
    </source>
</evidence>
<evidence type="ECO:0008006" key="4">
    <source>
        <dbReference type="Google" id="ProtNLM"/>
    </source>
</evidence>